<reference evidence="2 3" key="1">
    <citation type="submission" date="2012-07" db="EMBL/GenBank/DDBJ databases">
        <title>The Genome Sequence of Bergeyella zoohelcum ATCC 43767.</title>
        <authorList>
            <consortium name="The Broad Institute Genome Sequencing Platform"/>
            <person name="Earl A."/>
            <person name="Ward D."/>
            <person name="Feldgarden M."/>
            <person name="Gevers D."/>
            <person name="Huys G."/>
            <person name="Walker B."/>
            <person name="Young S.K."/>
            <person name="Zeng Q."/>
            <person name="Gargeya S."/>
            <person name="Fitzgerald M."/>
            <person name="Haas B."/>
            <person name="Abouelleil A."/>
            <person name="Alvarado L."/>
            <person name="Arachchi H.M."/>
            <person name="Berlin A.M."/>
            <person name="Chapman S.B."/>
            <person name="Goldberg J."/>
            <person name="Griggs A."/>
            <person name="Gujja S."/>
            <person name="Hansen M."/>
            <person name="Howarth C."/>
            <person name="Imamovic A."/>
            <person name="Larimer J."/>
            <person name="McCowen C."/>
            <person name="Montmayeur A."/>
            <person name="Murphy C."/>
            <person name="Neiman D."/>
            <person name="Pearson M."/>
            <person name="Priest M."/>
            <person name="Roberts A."/>
            <person name="Saif S."/>
            <person name="Shea T."/>
            <person name="Sisk P."/>
            <person name="Sykes S."/>
            <person name="Wortman J."/>
            <person name="Nusbaum C."/>
            <person name="Birren B."/>
        </authorList>
    </citation>
    <scope>NUCLEOTIDE SEQUENCE [LARGE SCALE GENOMIC DNA]</scope>
    <source>
        <strain evidence="2 3">ATCC 43767</strain>
    </source>
</reference>
<dbReference type="GO" id="GO:0051999">
    <property type="term" value="P:mannosyl-inositol phosphorylceramide biosynthetic process"/>
    <property type="evidence" value="ECO:0007669"/>
    <property type="project" value="TreeGrafter"/>
</dbReference>
<name>K1M934_9FLAO</name>
<dbReference type="RefSeq" id="WP_002662154.1">
    <property type="nucleotide sequence ID" value="NZ_JH932293.1"/>
</dbReference>
<dbReference type="InterPro" id="IPR051706">
    <property type="entry name" value="Glycosyltransferase_domain"/>
</dbReference>
<dbReference type="GO" id="GO:0000030">
    <property type="term" value="F:mannosyltransferase activity"/>
    <property type="evidence" value="ECO:0007669"/>
    <property type="project" value="TreeGrafter"/>
</dbReference>
<dbReference type="GO" id="GO:0016020">
    <property type="term" value="C:membrane"/>
    <property type="evidence" value="ECO:0007669"/>
    <property type="project" value="GOC"/>
</dbReference>
<evidence type="ECO:0000313" key="2">
    <source>
        <dbReference type="EMBL" id="EKB58873.1"/>
    </source>
</evidence>
<dbReference type="Proteomes" id="UP000006085">
    <property type="component" value="Unassembled WGS sequence"/>
</dbReference>
<keyword evidence="1" id="KW-0808">Transferase</keyword>
<dbReference type="PANTHER" id="PTHR32385">
    <property type="entry name" value="MANNOSYL PHOSPHORYLINOSITOL CERAMIDE SYNTHASE"/>
    <property type="match status" value="1"/>
</dbReference>
<dbReference type="eggNOG" id="COG3774">
    <property type="taxonomic scope" value="Bacteria"/>
</dbReference>
<dbReference type="STRING" id="883096.HMPREF9699_00504"/>
<dbReference type="PANTHER" id="PTHR32385:SF15">
    <property type="entry name" value="INOSITOL PHOSPHOCERAMIDE MANNOSYLTRANSFERASE 1"/>
    <property type="match status" value="1"/>
</dbReference>
<organism evidence="2 3">
    <name type="scientific">Bergeyella zoohelcum ATCC 43767</name>
    <dbReference type="NCBI Taxonomy" id="883096"/>
    <lineage>
        <taxon>Bacteria</taxon>
        <taxon>Pseudomonadati</taxon>
        <taxon>Bacteroidota</taxon>
        <taxon>Flavobacteriia</taxon>
        <taxon>Flavobacteriales</taxon>
        <taxon>Weeksellaceae</taxon>
        <taxon>Bergeyella</taxon>
    </lineage>
</organism>
<evidence type="ECO:0008006" key="4">
    <source>
        <dbReference type="Google" id="ProtNLM"/>
    </source>
</evidence>
<evidence type="ECO:0000256" key="1">
    <source>
        <dbReference type="ARBA" id="ARBA00022679"/>
    </source>
</evidence>
<keyword evidence="3" id="KW-1185">Reference proteome</keyword>
<sequence length="267" mass="31653">MIPKKIHYFWFGKGKKSDLVKFCLESWKKNQSDFEIIEWTEENFDVNQCSFAREAYAKKKWAFVSDYARAKILYEEGGFYLDTDMELKFPLDEFVNHRAICGFEIEDVPYSAFWAVEKRHPLAKDIKDYYEKLNHFSEIPNTAIFSKLLIDKYGANGKEDKFQQLKEGIALYPSHYFSLDLPKNYITHHFSGSWHSSWLESDSTYKKMVNTYGVLKQLQDIPNGKKHIKDVIYNHKKLDLDKILSQFPLRFIVNFVVIQLLKKIKLK</sequence>
<dbReference type="OrthoDB" id="9802987at2"/>
<dbReference type="AlphaFoldDB" id="K1M934"/>
<dbReference type="Pfam" id="PF04488">
    <property type="entry name" value="Gly_transf_sug"/>
    <property type="match status" value="1"/>
</dbReference>
<dbReference type="Gene3D" id="3.90.550.20">
    <property type="match status" value="1"/>
</dbReference>
<dbReference type="InterPro" id="IPR007577">
    <property type="entry name" value="GlycoTrfase_DXD_sugar-bd_CS"/>
</dbReference>
<dbReference type="HOGENOM" id="CLU_073547_2_0_10"/>
<proteinExistence type="predicted"/>
<accession>K1M934</accession>
<dbReference type="EMBL" id="AGYA01000009">
    <property type="protein sequence ID" value="EKB58873.1"/>
    <property type="molecule type" value="Genomic_DNA"/>
</dbReference>
<dbReference type="PATRIC" id="fig|883096.3.peg.516"/>
<evidence type="ECO:0000313" key="3">
    <source>
        <dbReference type="Proteomes" id="UP000006085"/>
    </source>
</evidence>
<gene>
    <name evidence="2" type="ORF">HMPREF9699_00504</name>
</gene>
<dbReference type="SUPFAM" id="SSF53448">
    <property type="entry name" value="Nucleotide-diphospho-sugar transferases"/>
    <property type="match status" value="1"/>
</dbReference>
<protein>
    <recommendedName>
        <fullName evidence="4">Glycosyl transferase</fullName>
    </recommendedName>
</protein>
<dbReference type="InterPro" id="IPR029044">
    <property type="entry name" value="Nucleotide-diphossugar_trans"/>
</dbReference>
<comment type="caution">
    <text evidence="2">The sequence shown here is derived from an EMBL/GenBank/DDBJ whole genome shotgun (WGS) entry which is preliminary data.</text>
</comment>